<dbReference type="EMBL" id="JBHFFA010000004">
    <property type="protein sequence ID" value="KAL2632148.1"/>
    <property type="molecule type" value="Genomic_DNA"/>
</dbReference>
<name>A0ABD1YMZ4_9MARC</name>
<dbReference type="AlphaFoldDB" id="A0ABD1YMZ4"/>
<keyword evidence="2" id="KW-1185">Reference proteome</keyword>
<proteinExistence type="predicted"/>
<evidence type="ECO:0000313" key="2">
    <source>
        <dbReference type="Proteomes" id="UP001605036"/>
    </source>
</evidence>
<gene>
    <name evidence="1" type="ORF">R1flu_016834</name>
</gene>
<protein>
    <submittedName>
        <fullName evidence="1">Uncharacterized protein</fullName>
    </submittedName>
</protein>
<sequence length="89" mass="9829">MLSADGAILSSRGGILDEGSIRFVYWFRSCWSHPVGKELTEDDEFNVGEAWITPKPGRVEAASNRHLDLCPAPASNHSLKNQVSHHAEK</sequence>
<accession>A0ABD1YMZ4</accession>
<reference evidence="1 2" key="1">
    <citation type="submission" date="2024-09" db="EMBL/GenBank/DDBJ databases">
        <title>Chromosome-scale assembly of Riccia fluitans.</title>
        <authorList>
            <person name="Paukszto L."/>
            <person name="Sawicki J."/>
            <person name="Karawczyk K."/>
            <person name="Piernik-Szablinska J."/>
            <person name="Szczecinska M."/>
            <person name="Mazdziarz M."/>
        </authorList>
    </citation>
    <scope>NUCLEOTIDE SEQUENCE [LARGE SCALE GENOMIC DNA]</scope>
    <source>
        <strain evidence="1">Rf_01</strain>
        <tissue evidence="1">Aerial parts of the thallus</tissue>
    </source>
</reference>
<organism evidence="1 2">
    <name type="scientific">Riccia fluitans</name>
    <dbReference type="NCBI Taxonomy" id="41844"/>
    <lineage>
        <taxon>Eukaryota</taxon>
        <taxon>Viridiplantae</taxon>
        <taxon>Streptophyta</taxon>
        <taxon>Embryophyta</taxon>
        <taxon>Marchantiophyta</taxon>
        <taxon>Marchantiopsida</taxon>
        <taxon>Marchantiidae</taxon>
        <taxon>Marchantiales</taxon>
        <taxon>Ricciaceae</taxon>
        <taxon>Riccia</taxon>
    </lineage>
</organism>
<dbReference type="Proteomes" id="UP001605036">
    <property type="component" value="Unassembled WGS sequence"/>
</dbReference>
<evidence type="ECO:0000313" key="1">
    <source>
        <dbReference type="EMBL" id="KAL2632148.1"/>
    </source>
</evidence>
<comment type="caution">
    <text evidence="1">The sequence shown here is derived from an EMBL/GenBank/DDBJ whole genome shotgun (WGS) entry which is preliminary data.</text>
</comment>